<proteinExistence type="predicted"/>
<reference evidence="1 2" key="1">
    <citation type="journal article" date="2019" name="Nat. Ecol. Evol.">
        <title>Megaphylogeny resolves global patterns of mushroom evolution.</title>
        <authorList>
            <person name="Varga T."/>
            <person name="Krizsan K."/>
            <person name="Foldi C."/>
            <person name="Dima B."/>
            <person name="Sanchez-Garcia M."/>
            <person name="Sanchez-Ramirez S."/>
            <person name="Szollosi G.J."/>
            <person name="Szarkandi J.G."/>
            <person name="Papp V."/>
            <person name="Albert L."/>
            <person name="Andreopoulos W."/>
            <person name="Angelini C."/>
            <person name="Antonin V."/>
            <person name="Barry K.W."/>
            <person name="Bougher N.L."/>
            <person name="Buchanan P."/>
            <person name="Buyck B."/>
            <person name="Bense V."/>
            <person name="Catcheside P."/>
            <person name="Chovatia M."/>
            <person name="Cooper J."/>
            <person name="Damon W."/>
            <person name="Desjardin D."/>
            <person name="Finy P."/>
            <person name="Geml J."/>
            <person name="Haridas S."/>
            <person name="Hughes K."/>
            <person name="Justo A."/>
            <person name="Karasinski D."/>
            <person name="Kautmanova I."/>
            <person name="Kiss B."/>
            <person name="Kocsube S."/>
            <person name="Kotiranta H."/>
            <person name="LaButti K.M."/>
            <person name="Lechner B.E."/>
            <person name="Liimatainen K."/>
            <person name="Lipzen A."/>
            <person name="Lukacs Z."/>
            <person name="Mihaltcheva S."/>
            <person name="Morgado L.N."/>
            <person name="Niskanen T."/>
            <person name="Noordeloos M.E."/>
            <person name="Ohm R.A."/>
            <person name="Ortiz-Santana B."/>
            <person name="Ovrebo C."/>
            <person name="Racz N."/>
            <person name="Riley R."/>
            <person name="Savchenko A."/>
            <person name="Shiryaev A."/>
            <person name="Soop K."/>
            <person name="Spirin V."/>
            <person name="Szebenyi C."/>
            <person name="Tomsovsky M."/>
            <person name="Tulloss R.E."/>
            <person name="Uehling J."/>
            <person name="Grigoriev I.V."/>
            <person name="Vagvolgyi C."/>
            <person name="Papp T."/>
            <person name="Martin F.M."/>
            <person name="Miettinen O."/>
            <person name="Hibbett D.S."/>
            <person name="Nagy L.G."/>
        </authorList>
    </citation>
    <scope>NUCLEOTIDE SEQUENCE [LARGE SCALE GENOMIC DNA]</scope>
    <source>
        <strain evidence="1 2">HHB13444</strain>
    </source>
</reference>
<evidence type="ECO:0000313" key="2">
    <source>
        <dbReference type="Proteomes" id="UP000308197"/>
    </source>
</evidence>
<evidence type="ECO:0000313" key="1">
    <source>
        <dbReference type="EMBL" id="TFK81781.1"/>
    </source>
</evidence>
<dbReference type="SUPFAM" id="SSF52540">
    <property type="entry name" value="P-loop containing nucleoside triphosphate hydrolases"/>
    <property type="match status" value="1"/>
</dbReference>
<name>A0A5C3NWX6_9APHY</name>
<dbReference type="Proteomes" id="UP000308197">
    <property type="component" value="Unassembled WGS sequence"/>
</dbReference>
<gene>
    <name evidence="1" type="ORF">K466DRAFT_501538</name>
</gene>
<dbReference type="EMBL" id="ML211560">
    <property type="protein sequence ID" value="TFK81781.1"/>
    <property type="molecule type" value="Genomic_DNA"/>
</dbReference>
<accession>A0A5C3NWX6</accession>
<keyword evidence="2" id="KW-1185">Reference proteome</keyword>
<dbReference type="AlphaFoldDB" id="A0A5C3NWX6"/>
<dbReference type="PANTHER" id="PTHR47642">
    <property type="entry name" value="ATP-DEPENDENT DNA HELICASE"/>
    <property type="match status" value="1"/>
</dbReference>
<dbReference type="InterPro" id="IPR027417">
    <property type="entry name" value="P-loop_NTPase"/>
</dbReference>
<sequence>MTQVSTRLQHAKGNSGLAEDIPYGGVNIIFFGDFGQLRPVGGACLYSHQYVQHTSPQETQSTAGVASLKGVYLWSLVNKVVILRLNQRQSGDREYSDLLSRIRSGNSGNAYRAKTFDDYSTLQSRLIQNFDAETASHFSDAPVIVGIKTIRDPLNDRILRHHAARIGANVHLYHSKDRVTNVTLDRNAREVLWDLPSTITKDTMGRLPLFPGMKVMVQENIAFTCRVVNGAIGTVRDIKYTE</sequence>
<dbReference type="InterPro" id="IPR051055">
    <property type="entry name" value="PIF1_helicase"/>
</dbReference>
<organism evidence="1 2">
    <name type="scientific">Polyporus arcularius HHB13444</name>
    <dbReference type="NCBI Taxonomy" id="1314778"/>
    <lineage>
        <taxon>Eukaryota</taxon>
        <taxon>Fungi</taxon>
        <taxon>Dikarya</taxon>
        <taxon>Basidiomycota</taxon>
        <taxon>Agaricomycotina</taxon>
        <taxon>Agaricomycetes</taxon>
        <taxon>Polyporales</taxon>
        <taxon>Polyporaceae</taxon>
        <taxon>Polyporus</taxon>
    </lineage>
</organism>
<protein>
    <submittedName>
        <fullName evidence="1">Uncharacterized protein</fullName>
    </submittedName>
</protein>
<dbReference type="InParanoid" id="A0A5C3NWX6"/>